<dbReference type="EMBL" id="MU072157">
    <property type="protein sequence ID" value="KAF5825706.1"/>
    <property type="molecule type" value="Genomic_DNA"/>
</dbReference>
<comment type="caution">
    <text evidence="2">The sequence shown here is derived from an EMBL/GenBank/DDBJ whole genome shotgun (WGS) entry which is preliminary data.</text>
</comment>
<evidence type="ECO:0000313" key="3">
    <source>
        <dbReference type="Proteomes" id="UP000815325"/>
    </source>
</evidence>
<reference evidence="2" key="1">
    <citation type="submission" date="2017-08" db="EMBL/GenBank/DDBJ databases">
        <authorList>
            <person name="Polle J.E."/>
            <person name="Barry K."/>
            <person name="Cushman J."/>
            <person name="Schmutz J."/>
            <person name="Tran D."/>
            <person name="Hathwaick L.T."/>
            <person name="Yim W.C."/>
            <person name="Jenkins J."/>
            <person name="Mckie-Krisberg Z.M."/>
            <person name="Prochnik S."/>
            <person name="Lindquist E."/>
            <person name="Dockter R.B."/>
            <person name="Adam C."/>
            <person name="Molina H."/>
            <person name="Bunkerborg J."/>
            <person name="Jin E."/>
            <person name="Buchheim M."/>
            <person name="Magnuson J."/>
        </authorList>
    </citation>
    <scope>NUCLEOTIDE SEQUENCE</scope>
    <source>
        <strain evidence="2">CCAP 19/18</strain>
    </source>
</reference>
<feature type="compositionally biased region" description="Low complexity" evidence="1">
    <location>
        <begin position="31"/>
        <end position="40"/>
    </location>
</feature>
<feature type="compositionally biased region" description="Basic and acidic residues" evidence="1">
    <location>
        <begin position="41"/>
        <end position="56"/>
    </location>
</feature>
<evidence type="ECO:0000256" key="1">
    <source>
        <dbReference type="SAM" id="MobiDB-lite"/>
    </source>
</evidence>
<protein>
    <recommendedName>
        <fullName evidence="4">Encoded protein</fullName>
    </recommendedName>
</protein>
<proteinExistence type="predicted"/>
<feature type="compositionally biased region" description="Low complexity" evidence="1">
    <location>
        <begin position="66"/>
        <end position="76"/>
    </location>
</feature>
<gene>
    <name evidence="2" type="ORF">DUNSADRAFT_7489</name>
</gene>
<feature type="region of interest" description="Disordered" evidence="1">
    <location>
        <begin position="24"/>
        <end position="86"/>
    </location>
</feature>
<evidence type="ECO:0000313" key="2">
    <source>
        <dbReference type="EMBL" id="KAF5825706.1"/>
    </source>
</evidence>
<sequence length="86" mass="9507">MLKEIDKSINKVQTALVTMRCAVQDLVRGSPTPTNDTPTKTTDESSIKMEPGGKETSEEDWDDSESTSAEADSTVESSRRKRSKRT</sequence>
<keyword evidence="3" id="KW-1185">Reference proteome</keyword>
<name>A0ABQ7FTB7_DUNSA</name>
<dbReference type="Proteomes" id="UP000815325">
    <property type="component" value="Unassembled WGS sequence"/>
</dbReference>
<accession>A0ABQ7FTB7</accession>
<evidence type="ECO:0008006" key="4">
    <source>
        <dbReference type="Google" id="ProtNLM"/>
    </source>
</evidence>
<organism evidence="2 3">
    <name type="scientific">Dunaliella salina</name>
    <name type="common">Green alga</name>
    <name type="synonym">Protococcus salinus</name>
    <dbReference type="NCBI Taxonomy" id="3046"/>
    <lineage>
        <taxon>Eukaryota</taxon>
        <taxon>Viridiplantae</taxon>
        <taxon>Chlorophyta</taxon>
        <taxon>core chlorophytes</taxon>
        <taxon>Chlorophyceae</taxon>
        <taxon>CS clade</taxon>
        <taxon>Chlamydomonadales</taxon>
        <taxon>Dunaliellaceae</taxon>
        <taxon>Dunaliella</taxon>
    </lineage>
</organism>